<protein>
    <submittedName>
        <fullName evidence="1">Uncharacterized protein</fullName>
    </submittedName>
</protein>
<dbReference type="Pfam" id="PF20121">
    <property type="entry name" value="DUF6511"/>
    <property type="match status" value="1"/>
</dbReference>
<dbReference type="EMBL" id="LVJN01000019">
    <property type="protein sequence ID" value="OSM04464.1"/>
    <property type="molecule type" value="Genomic_DNA"/>
</dbReference>
<accession>A0A1Y2K606</accession>
<comment type="caution">
    <text evidence="1">The sequence shown here is derived from an EMBL/GenBank/DDBJ whole genome shotgun (WGS) entry which is preliminary data.</text>
</comment>
<organism evidence="1 2">
    <name type="scientific">Magnetofaba australis IT-1</name>
    <dbReference type="NCBI Taxonomy" id="1434232"/>
    <lineage>
        <taxon>Bacteria</taxon>
        <taxon>Pseudomonadati</taxon>
        <taxon>Pseudomonadota</taxon>
        <taxon>Magnetococcia</taxon>
        <taxon>Magnetococcales</taxon>
        <taxon>Magnetococcaceae</taxon>
        <taxon>Magnetofaba</taxon>
    </lineage>
</organism>
<name>A0A1Y2K606_9PROT</name>
<sequence>MVDATELEKTAMAATLPMLGEYVGNIGMHRPLADYSKQEVMTLVEVVITAYQEFMANARPHSKEIPF</sequence>
<dbReference type="InterPro" id="IPR045422">
    <property type="entry name" value="DUF6511"/>
</dbReference>
<reference evidence="1 2" key="1">
    <citation type="journal article" date="2016" name="BMC Genomics">
        <title>Combined genomic and structural analyses of a cultured magnetotactic bacterium reveals its niche adaptation to a dynamic environment.</title>
        <authorList>
            <person name="Araujo A.C."/>
            <person name="Morillo V."/>
            <person name="Cypriano J."/>
            <person name="Teixeira L.C."/>
            <person name="Leao P."/>
            <person name="Lyra S."/>
            <person name="Almeida L.G."/>
            <person name="Bazylinski D.A."/>
            <person name="Vasconcellos A.T."/>
            <person name="Abreu F."/>
            <person name="Lins U."/>
        </authorList>
    </citation>
    <scope>NUCLEOTIDE SEQUENCE [LARGE SCALE GENOMIC DNA]</scope>
    <source>
        <strain evidence="1 2">IT-1</strain>
    </source>
</reference>
<dbReference type="AlphaFoldDB" id="A0A1Y2K606"/>
<evidence type="ECO:0000313" key="1">
    <source>
        <dbReference type="EMBL" id="OSM04464.1"/>
    </source>
</evidence>
<gene>
    <name evidence="1" type="ORF">MAIT1_04378</name>
</gene>
<dbReference type="STRING" id="1434232.MAIT1_04378"/>
<proteinExistence type="predicted"/>
<keyword evidence="2" id="KW-1185">Reference proteome</keyword>
<evidence type="ECO:0000313" key="2">
    <source>
        <dbReference type="Proteomes" id="UP000194003"/>
    </source>
</evidence>
<dbReference type="Proteomes" id="UP000194003">
    <property type="component" value="Unassembled WGS sequence"/>
</dbReference>